<dbReference type="AlphaFoldDB" id="A0A3N4ZLQ3"/>
<keyword evidence="2" id="KW-0812">Transmembrane</keyword>
<evidence type="ECO:0000313" key="5">
    <source>
        <dbReference type="Proteomes" id="UP000280726"/>
    </source>
</evidence>
<comment type="caution">
    <text evidence="4">The sequence shown here is derived from an EMBL/GenBank/DDBJ whole genome shotgun (WGS) entry which is preliminary data.</text>
</comment>
<reference evidence="4 5" key="1">
    <citation type="submission" date="2018-11" db="EMBL/GenBank/DDBJ databases">
        <title>Sequencing the genomes of 1000 actinobacteria strains.</title>
        <authorList>
            <person name="Klenk H.-P."/>
        </authorList>
    </citation>
    <scope>NUCLEOTIDE SEQUENCE [LARGE SCALE GENOMIC DNA]</scope>
    <source>
        <strain evidence="4 5">DSM 14418</strain>
    </source>
</reference>
<feature type="signal peptide" evidence="3">
    <location>
        <begin position="1"/>
        <end position="24"/>
    </location>
</feature>
<feature type="region of interest" description="Disordered" evidence="1">
    <location>
        <begin position="161"/>
        <end position="205"/>
    </location>
</feature>
<dbReference type="RefSeq" id="WP_123915677.1">
    <property type="nucleotide sequence ID" value="NZ_RKRA01000001.1"/>
</dbReference>
<protein>
    <recommendedName>
        <fullName evidence="6">MYXO-CTERM domain-containing protein</fullName>
    </recommendedName>
</protein>
<keyword evidence="2" id="KW-1133">Transmembrane helix</keyword>
<evidence type="ECO:0000256" key="2">
    <source>
        <dbReference type="SAM" id="Phobius"/>
    </source>
</evidence>
<feature type="compositionally biased region" description="Low complexity" evidence="1">
    <location>
        <begin position="162"/>
        <end position="193"/>
    </location>
</feature>
<keyword evidence="3" id="KW-0732">Signal</keyword>
<accession>A0A3N4ZLQ3</accession>
<dbReference type="EMBL" id="RKRA01000001">
    <property type="protein sequence ID" value="RPF26708.1"/>
    <property type="molecule type" value="Genomic_DNA"/>
</dbReference>
<name>A0A3N4ZLQ3_9MICO</name>
<feature type="chain" id="PRO_5038436282" description="MYXO-CTERM domain-containing protein" evidence="3">
    <location>
        <begin position="25"/>
        <end position="233"/>
    </location>
</feature>
<gene>
    <name evidence="4" type="ORF">EDD32_1157</name>
</gene>
<evidence type="ECO:0000256" key="3">
    <source>
        <dbReference type="SAM" id="SignalP"/>
    </source>
</evidence>
<proteinExistence type="predicted"/>
<sequence>MTLRPAALTAVAVLALAAPATAAAATLPVPASPAPAAPVVAASVATGDACTGPDGVTVVVDLTDLGGAVEVGCADGDPATGREALESAGFAPTDSSPGFICAVEGLPDPCPEEFDGSYWSYWTAEPAGDWVAQTEGADTTDPVPGTFEGWRYNDGSTGPGVAPAALAGTAASDAATEDASASAPDSADASGEAATDEVAGDGPDADGGFPVGAALAVGALVALVAVVLVRRRS</sequence>
<organism evidence="4 5">
    <name type="scientific">Georgenia muralis</name>
    <dbReference type="NCBI Taxonomy" id="154117"/>
    <lineage>
        <taxon>Bacteria</taxon>
        <taxon>Bacillati</taxon>
        <taxon>Actinomycetota</taxon>
        <taxon>Actinomycetes</taxon>
        <taxon>Micrococcales</taxon>
        <taxon>Bogoriellaceae</taxon>
        <taxon>Georgenia</taxon>
    </lineage>
</organism>
<evidence type="ECO:0000256" key="1">
    <source>
        <dbReference type="SAM" id="MobiDB-lite"/>
    </source>
</evidence>
<dbReference type="OrthoDB" id="4401005at2"/>
<evidence type="ECO:0008006" key="6">
    <source>
        <dbReference type="Google" id="ProtNLM"/>
    </source>
</evidence>
<evidence type="ECO:0000313" key="4">
    <source>
        <dbReference type="EMBL" id="RPF26708.1"/>
    </source>
</evidence>
<keyword evidence="2" id="KW-0472">Membrane</keyword>
<keyword evidence="5" id="KW-1185">Reference proteome</keyword>
<feature type="transmembrane region" description="Helical" evidence="2">
    <location>
        <begin position="209"/>
        <end position="229"/>
    </location>
</feature>
<dbReference type="Proteomes" id="UP000280726">
    <property type="component" value="Unassembled WGS sequence"/>
</dbReference>